<dbReference type="AlphaFoldDB" id="A0A2W1N0X1"/>
<dbReference type="Pfam" id="PF14092">
    <property type="entry name" value="DUF4270"/>
    <property type="match status" value="1"/>
</dbReference>
<accession>A0A2W1N0X1</accession>
<evidence type="ECO:0000313" key="1">
    <source>
        <dbReference type="EMBL" id="PZE16611.1"/>
    </source>
</evidence>
<sequence length="442" mass="49531">MIKKYKILNQRKVIQLSAGFLISFLALTGCKKEISSIGTDINPNGLNLVKQDTFSILTESVVVDSLPTDETSISLLGAYNDPSFGIVDCGVVTQIRLSSESPNFGEISDITVDSVVLSFLYTGLLNYGTVTDLSFEVFEITDQLTRVDQEYYANTPVNFVNSNLMMAGKEIQKPDLYSQVILADDTLSPMLRLPLKTTFGDYLISNVAQMSSNDNFTSFFKGLYVRVANASSFGENKGTVLYLSLEDALSNLVLYYTIGSENKKFTFNINSNCARFNKMDFDIANTDLYQALNNTEAAQEKIFLQGSHIRSEFQFPYITEFAKDRNIVINKAELVVPVQDFVASPYSPSQSLFIGRIDEGILTSYTYDYSSFTSVVFDNETKTYTFNLTRDLQRVVSGEIENVGYRIYPTSFFGSTIERTVFSGPKANTKEKTKLIITYTEY</sequence>
<evidence type="ECO:0000313" key="2">
    <source>
        <dbReference type="Proteomes" id="UP000249248"/>
    </source>
</evidence>
<comment type="caution">
    <text evidence="1">The sequence shown here is derived from an EMBL/GenBank/DDBJ whole genome shotgun (WGS) entry which is preliminary data.</text>
</comment>
<dbReference type="RefSeq" id="WP_111063627.1">
    <property type="nucleotide sequence ID" value="NZ_JBHUCU010000017.1"/>
</dbReference>
<dbReference type="EMBL" id="QKSB01000007">
    <property type="protein sequence ID" value="PZE16611.1"/>
    <property type="molecule type" value="Genomic_DNA"/>
</dbReference>
<dbReference type="InterPro" id="IPR025366">
    <property type="entry name" value="DUF4270"/>
</dbReference>
<reference evidence="1 2" key="1">
    <citation type="submission" date="2018-06" db="EMBL/GenBank/DDBJ databases">
        <title>The draft genome sequence of Crocinitomix sp. SM1701.</title>
        <authorList>
            <person name="Zhang X."/>
        </authorList>
    </citation>
    <scope>NUCLEOTIDE SEQUENCE [LARGE SCALE GENOMIC DNA]</scope>
    <source>
        <strain evidence="1 2">SM1701</strain>
    </source>
</reference>
<evidence type="ECO:0008006" key="3">
    <source>
        <dbReference type="Google" id="ProtNLM"/>
    </source>
</evidence>
<proteinExistence type="predicted"/>
<dbReference type="OrthoDB" id="1466062at2"/>
<name>A0A2W1N0X1_9FLAO</name>
<keyword evidence="2" id="KW-1185">Reference proteome</keyword>
<organism evidence="1 2">
    <name type="scientific">Putridiphycobacter roseus</name>
    <dbReference type="NCBI Taxonomy" id="2219161"/>
    <lineage>
        <taxon>Bacteria</taxon>
        <taxon>Pseudomonadati</taxon>
        <taxon>Bacteroidota</taxon>
        <taxon>Flavobacteriia</taxon>
        <taxon>Flavobacteriales</taxon>
        <taxon>Crocinitomicaceae</taxon>
        <taxon>Putridiphycobacter</taxon>
    </lineage>
</organism>
<dbReference type="Proteomes" id="UP000249248">
    <property type="component" value="Unassembled WGS sequence"/>
</dbReference>
<gene>
    <name evidence="1" type="ORF">DNU06_12210</name>
</gene>
<dbReference type="PROSITE" id="PS51257">
    <property type="entry name" value="PROKAR_LIPOPROTEIN"/>
    <property type="match status" value="1"/>
</dbReference>
<protein>
    <recommendedName>
        <fullName evidence="3">DUF4270 domain-containing protein</fullName>
    </recommendedName>
</protein>